<evidence type="ECO:0000259" key="2">
    <source>
        <dbReference type="Pfam" id="PF10536"/>
    </source>
</evidence>
<accession>A0A438IMQ3</accession>
<dbReference type="InterPro" id="IPR019557">
    <property type="entry name" value="AminoTfrase-like_pln_mobile"/>
</dbReference>
<proteinExistence type="predicted"/>
<dbReference type="Pfam" id="PF10536">
    <property type="entry name" value="PMD"/>
    <property type="match status" value="1"/>
</dbReference>
<evidence type="ECO:0000313" key="4">
    <source>
        <dbReference type="Proteomes" id="UP000288805"/>
    </source>
</evidence>
<reference evidence="3 4" key="1">
    <citation type="journal article" date="2018" name="PLoS Genet.">
        <title>Population sequencing reveals clonal diversity and ancestral inbreeding in the grapevine cultivar Chardonnay.</title>
        <authorList>
            <person name="Roach M.J."/>
            <person name="Johnson D.L."/>
            <person name="Bohlmann J."/>
            <person name="van Vuuren H.J."/>
            <person name="Jones S.J."/>
            <person name="Pretorius I.S."/>
            <person name="Schmidt S.A."/>
            <person name="Borneman A.R."/>
        </authorList>
    </citation>
    <scope>NUCLEOTIDE SEQUENCE [LARGE SCALE GENOMIC DNA]</scope>
    <source>
        <strain evidence="4">cv. Chardonnay</strain>
        <tissue evidence="3">Leaf</tissue>
    </source>
</reference>
<gene>
    <name evidence="3" type="primary">MAIL3_34</name>
    <name evidence="3" type="ORF">CK203_029047</name>
</gene>
<protein>
    <submittedName>
        <fullName evidence="3">Serine/threonine-protein phosphatase 7 long form-like</fullName>
    </submittedName>
</protein>
<dbReference type="GO" id="GO:0010073">
    <property type="term" value="P:meristem maintenance"/>
    <property type="evidence" value="ECO:0007669"/>
    <property type="project" value="InterPro"/>
</dbReference>
<evidence type="ECO:0000313" key="3">
    <source>
        <dbReference type="EMBL" id="RVW97973.1"/>
    </source>
</evidence>
<dbReference type="PANTHER" id="PTHR46033:SF8">
    <property type="entry name" value="PROTEIN MAINTENANCE OF MERISTEMS-LIKE"/>
    <property type="match status" value="1"/>
</dbReference>
<name>A0A438IMQ3_VITVI</name>
<organism evidence="3 4">
    <name type="scientific">Vitis vinifera</name>
    <name type="common">Grape</name>
    <dbReference type="NCBI Taxonomy" id="29760"/>
    <lineage>
        <taxon>Eukaryota</taxon>
        <taxon>Viridiplantae</taxon>
        <taxon>Streptophyta</taxon>
        <taxon>Embryophyta</taxon>
        <taxon>Tracheophyta</taxon>
        <taxon>Spermatophyta</taxon>
        <taxon>Magnoliopsida</taxon>
        <taxon>eudicotyledons</taxon>
        <taxon>Gunneridae</taxon>
        <taxon>Pentapetalae</taxon>
        <taxon>rosids</taxon>
        <taxon>Vitales</taxon>
        <taxon>Vitaceae</taxon>
        <taxon>Viteae</taxon>
        <taxon>Vitis</taxon>
    </lineage>
</organism>
<sequence length="634" mass="71803">MDPGLVDRSVLYNQEIHRSSLIWEGNDPGELHCRRREASFFRNSVLDARIIPYLQQSGFYGVTLLVTGTTCLDWREVCATLLGVVPGDRDIFGQRLRLMWLTEHFPSLPPDADVESVRCYARAFILQLIGGFLFADKSNNKVHLMFLPLLQDLGVTGTYSWGSACLAWLYQEMCRASRIDAHDVSGPLILLQLWIWDRFPFMTPMCLHPAPHDEVLPQPPLGMRWRNEFRTTSTPMHVLSQYRYLLDQLMPEQIIWEPYTDDVISALPDYCTIASDLWLTISPLICFHIVEWHRPDHVLRQFGLVQHIPEQCDTELGLHRYDLRGQHDFDGMSIHHHYIPRWEARYNHLARAEAAYTSYGYNHPYMVWYRSITRLFLTPHGSSWEIVNCSLQQIHLWTAPDTPNIGHRDAIHQLCATTLEAIHEADRLVIPPNVVDTERQSSNERVGIRAGGVRTRGGGVRSKGGGVRTRRLEIHEADEFLIPPNVINAERHSSDEEVGMTDIGVRTRGGGVRTRGGEVHPTSGGVRTRGGGVRTRGGHISDDPHFHSDDVAIHFPPSALQHSSFNFSTPLDQSLPYSSVPSIAEGVIQENVRTSFMQEIFHSYIDGPSFHIPMSSSIDVSFTPPTAPLIALSP</sequence>
<dbReference type="InterPro" id="IPR044824">
    <property type="entry name" value="MAIN-like"/>
</dbReference>
<dbReference type="PANTHER" id="PTHR46033">
    <property type="entry name" value="PROTEIN MAIN-LIKE 2"/>
    <property type="match status" value="1"/>
</dbReference>
<feature type="region of interest" description="Disordered" evidence="1">
    <location>
        <begin position="505"/>
        <end position="535"/>
    </location>
</feature>
<evidence type="ECO:0000256" key="1">
    <source>
        <dbReference type="SAM" id="MobiDB-lite"/>
    </source>
</evidence>
<dbReference type="EMBL" id="QGNW01000096">
    <property type="protein sequence ID" value="RVW97973.1"/>
    <property type="molecule type" value="Genomic_DNA"/>
</dbReference>
<dbReference type="AlphaFoldDB" id="A0A438IMQ3"/>
<dbReference type="Proteomes" id="UP000288805">
    <property type="component" value="Unassembled WGS sequence"/>
</dbReference>
<comment type="caution">
    <text evidence="3">The sequence shown here is derived from an EMBL/GenBank/DDBJ whole genome shotgun (WGS) entry which is preliminary data.</text>
</comment>
<feature type="domain" description="Aminotransferase-like plant mobile" evidence="2">
    <location>
        <begin position="74"/>
        <end position="370"/>
    </location>
</feature>